<keyword evidence="2" id="KW-1185">Reference proteome</keyword>
<evidence type="ECO:0000313" key="2">
    <source>
        <dbReference type="Proteomes" id="UP000221653"/>
    </source>
</evidence>
<comment type="caution">
    <text evidence="1">The sequence shown here is derived from an EMBL/GenBank/DDBJ whole genome shotgun (WGS) entry which is preliminary data.</text>
</comment>
<dbReference type="RefSeq" id="WP_098388774.1">
    <property type="nucleotide sequence ID" value="NZ_LS483464.1"/>
</dbReference>
<name>A0A2A9DLD3_9CORY</name>
<protein>
    <submittedName>
        <fullName evidence="1">Uncharacterized protein</fullName>
    </submittedName>
</protein>
<evidence type="ECO:0000313" key="1">
    <source>
        <dbReference type="EMBL" id="PFG27413.1"/>
    </source>
</evidence>
<organism evidence="1 2">
    <name type="scientific">Corynebacterium renale</name>
    <dbReference type="NCBI Taxonomy" id="1724"/>
    <lineage>
        <taxon>Bacteria</taxon>
        <taxon>Bacillati</taxon>
        <taxon>Actinomycetota</taxon>
        <taxon>Actinomycetes</taxon>
        <taxon>Mycobacteriales</taxon>
        <taxon>Corynebacteriaceae</taxon>
        <taxon>Corynebacterium</taxon>
    </lineage>
</organism>
<gene>
    <name evidence="1" type="ORF">ATK06_0471</name>
</gene>
<dbReference type="AlphaFoldDB" id="A0A2A9DLD3"/>
<proteinExistence type="predicted"/>
<reference evidence="1 2" key="1">
    <citation type="submission" date="2017-10" db="EMBL/GenBank/DDBJ databases">
        <title>Sequencing the genomes of 1000 actinobacteria strains.</title>
        <authorList>
            <person name="Klenk H.-P."/>
        </authorList>
    </citation>
    <scope>NUCLEOTIDE SEQUENCE [LARGE SCALE GENOMIC DNA]</scope>
    <source>
        <strain evidence="1 2">DSM 20688</strain>
    </source>
</reference>
<dbReference type="EMBL" id="PDJF01000001">
    <property type="protein sequence ID" value="PFG27413.1"/>
    <property type="molecule type" value="Genomic_DNA"/>
</dbReference>
<dbReference type="STRING" id="1724.GCA_001044175_00745"/>
<sequence>MSTKERKSLLIMDGVSLQGALRAALAVAPSSGETACVWLQVIQSEQPSIFVCANDPKNHMLLAAFVPVVSIDLADERDDCIIVSIPTVRELLAMKVKKPRDDELWPNVAWEITEDRITQSDAGVIFGRVFKVKRESPAVYESVSVPEVLAERVAEARDRGFLEYEDWSIALEPAQVKRIGAAMSNVGVSSALIECMPPHGNQSSCTWVRADDLSILAWTLREEPDATTSAPEADVTVEANVLELPSARQLVAANPPKGFA</sequence>
<accession>A0A2A9DLD3</accession>
<dbReference type="OrthoDB" id="10009995at2"/>
<dbReference type="Proteomes" id="UP000221653">
    <property type="component" value="Unassembled WGS sequence"/>
</dbReference>